<gene>
    <name evidence="1" type="ORF">STURON_00721</name>
</gene>
<dbReference type="KEGG" id="stur:STURON_00721"/>
<protein>
    <submittedName>
        <fullName evidence="1">Uncharacterized protein</fullName>
    </submittedName>
</protein>
<evidence type="ECO:0000313" key="1">
    <source>
        <dbReference type="EMBL" id="AKU79967.1"/>
    </source>
</evidence>
<proteinExistence type="predicted"/>
<reference evidence="1 2" key="1">
    <citation type="journal article" date="2015" name="Genome Announc.">
        <title>Complete Genome Sequence of Spiroplasma turonicum Strain Tab4cT, a Parasite of a Horse Fly, Haematopota sp. (Diptera: Tabanidae).</title>
        <authorList>
            <person name="Davis R.E."/>
            <person name="Shao J."/>
            <person name="Zhao Y."/>
            <person name="Gasparich G.E."/>
            <person name="Gaynor B.J."/>
            <person name="Donofrio N."/>
        </authorList>
    </citation>
    <scope>NUCLEOTIDE SEQUENCE [LARGE SCALE GENOMIC DNA]</scope>
    <source>
        <strain evidence="1 2">Tab4c</strain>
    </source>
</reference>
<dbReference type="OrthoDB" id="387107at2"/>
<dbReference type="AlphaFoldDB" id="A0A0K1P7V6"/>
<sequence>MKKYLLSIMSTGLISSPISYVVSCNTKVNDNSDENCEENPNNDLGDSYETIKQEYLEKIKKLINIEVKKSIVNWTEQGGTIKNKFFNNNYLKKILDYKNVGRTIEKSISEVLKNNLEAKENFYYDLKQKINFNLIIDEVSKVAKDPKYSILVGGLEKNKLLSIDQNYYESKDKKSILKYYEPSDKVNKDIKYISVLENFEIKFQIFYKSKLNNSTLEIEPTFGKFNFTVTTYEALLDYINNQLKDIKYKFFIERDSIIKTSKKTGDLFEDKDVINSKYLDLFKKDNNLYKKLEEIIKPPINNGLEVKIKDDAVNDGIVDNLDSWDNEYTSKNSPPNYFNWKNDFKNIGNDDLDSNEKLYDYIFKNDKYILSVYDYIKENYSKWLDTYIEKVNYEDSETYNKEDFIKVLSKTVKYKNAPIKNLEILIDNGKFKFDVPNFILAVGYQIDDNLIDKNNTKLIYGTTENLLKGIKTFKETFGVQETSNDYKLIKFKGVFKDSTGNNLNIWDSLNEKYIDPDGNGESNEKHENWLKIVYTNILDKFNKFLSLELTDSQDPNTTLIQKEAKHIINKQGNQNIFEWKFSKKYKPYVRLLKNIGDVDVKKLDSEKRDTKGITVDGYYIPVNSFADVEFKLDFINVVFRIKEMFNSKNGKRFQSLIELGE</sequence>
<accession>A0A0K1P7V6</accession>
<dbReference type="PATRIC" id="fig|216946.3.peg.750"/>
<dbReference type="EMBL" id="CP012328">
    <property type="protein sequence ID" value="AKU79967.1"/>
    <property type="molecule type" value="Genomic_DNA"/>
</dbReference>
<keyword evidence="2" id="KW-1185">Reference proteome</keyword>
<organism evidence="1 2">
    <name type="scientific">Spiroplasma turonicum</name>
    <dbReference type="NCBI Taxonomy" id="216946"/>
    <lineage>
        <taxon>Bacteria</taxon>
        <taxon>Bacillati</taxon>
        <taxon>Mycoplasmatota</taxon>
        <taxon>Mollicutes</taxon>
        <taxon>Entomoplasmatales</taxon>
        <taxon>Spiroplasmataceae</taxon>
        <taxon>Spiroplasma</taxon>
    </lineage>
</organism>
<dbReference type="RefSeq" id="WP_075048547.1">
    <property type="nucleotide sequence ID" value="NZ_CP012328.1"/>
</dbReference>
<name>A0A0K1P7V6_9MOLU</name>
<evidence type="ECO:0000313" key="2">
    <source>
        <dbReference type="Proteomes" id="UP000067243"/>
    </source>
</evidence>
<dbReference type="Proteomes" id="UP000067243">
    <property type="component" value="Chromosome"/>
</dbReference>